<evidence type="ECO:0000313" key="3">
    <source>
        <dbReference type="Proteomes" id="UP000727056"/>
    </source>
</evidence>
<organism evidence="2 3">
    <name type="scientific">Streptomyces bohaiensis</name>
    <dbReference type="NCBI Taxonomy" id="1431344"/>
    <lineage>
        <taxon>Bacteria</taxon>
        <taxon>Bacillati</taxon>
        <taxon>Actinomycetota</taxon>
        <taxon>Actinomycetes</taxon>
        <taxon>Kitasatosporales</taxon>
        <taxon>Streptomycetaceae</taxon>
        <taxon>Streptomyces</taxon>
    </lineage>
</organism>
<accession>A0ABX1C5V2</accession>
<feature type="region of interest" description="Disordered" evidence="1">
    <location>
        <begin position="45"/>
        <end position="94"/>
    </location>
</feature>
<gene>
    <name evidence="2" type="ORF">HCN52_06330</name>
</gene>
<reference evidence="2 3" key="1">
    <citation type="submission" date="2020-03" db="EMBL/GenBank/DDBJ databases">
        <title>Draft genome of Streptomyces sp. ventii, isolated from the Axial Seamount in the Pacific Ocean, and resequencing of the two type strains Streptomyces lonarensis strain NCL 716 and Streptomyces bohaiensis strain 11A07.</title>
        <authorList>
            <person name="Loughran R.M."/>
            <person name="Pfannmuller K.M."/>
            <person name="Wasson B.J."/>
            <person name="Deadmond M.C."/>
            <person name="Paddock B.E."/>
            <person name="Koyack M.J."/>
            <person name="Gallegos D.A."/>
            <person name="Mitchell E.A."/>
            <person name="Ushijima B."/>
            <person name="Saw J.H."/>
            <person name="Mcphail K.L."/>
            <person name="Videau P."/>
        </authorList>
    </citation>
    <scope>NUCLEOTIDE SEQUENCE [LARGE SCALE GENOMIC DNA]</scope>
    <source>
        <strain evidence="2 3">11A07</strain>
    </source>
</reference>
<protein>
    <submittedName>
        <fullName evidence="2">Uncharacterized protein</fullName>
    </submittedName>
</protein>
<name>A0ABX1C5V2_9ACTN</name>
<feature type="compositionally biased region" description="Basic and acidic residues" evidence="1">
    <location>
        <begin position="61"/>
        <end position="80"/>
    </location>
</feature>
<dbReference type="Proteomes" id="UP000727056">
    <property type="component" value="Unassembled WGS sequence"/>
</dbReference>
<evidence type="ECO:0000313" key="2">
    <source>
        <dbReference type="EMBL" id="NJQ14566.1"/>
    </source>
</evidence>
<proteinExistence type="predicted"/>
<dbReference type="EMBL" id="JAAVJC010000029">
    <property type="protein sequence ID" value="NJQ14566.1"/>
    <property type="molecule type" value="Genomic_DNA"/>
</dbReference>
<evidence type="ECO:0000256" key="1">
    <source>
        <dbReference type="SAM" id="MobiDB-lite"/>
    </source>
</evidence>
<keyword evidence="3" id="KW-1185">Reference proteome</keyword>
<comment type="caution">
    <text evidence="2">The sequence shown here is derived from an EMBL/GenBank/DDBJ whole genome shotgun (WGS) entry which is preliminary data.</text>
</comment>
<dbReference type="RefSeq" id="WP_168087364.1">
    <property type="nucleotide sequence ID" value="NZ_BHZH01000149.1"/>
</dbReference>
<sequence length="94" mass="9202">MTTGRTSRGLRARFTGDSGGSAALRMAAFAAALAAAFGTAFTVGTLTEPAAPPPVETPGSHGEDGDPRDPHDGAGHEDGPHGPGDGSGDGHDHG</sequence>